<evidence type="ECO:0000259" key="5">
    <source>
        <dbReference type="PROSITE" id="PS50110"/>
    </source>
</evidence>
<dbReference type="PANTHER" id="PTHR45566">
    <property type="entry name" value="HTH-TYPE TRANSCRIPTIONAL REGULATOR YHJB-RELATED"/>
    <property type="match status" value="1"/>
</dbReference>
<dbReference type="InterPro" id="IPR051015">
    <property type="entry name" value="EvgA-like"/>
</dbReference>
<dbReference type="PANTHER" id="PTHR45566:SF2">
    <property type="entry name" value="NARL SUBFAMILY"/>
    <property type="match status" value="1"/>
</dbReference>
<dbReference type="GO" id="GO:0006355">
    <property type="term" value="P:regulation of DNA-templated transcription"/>
    <property type="evidence" value="ECO:0007669"/>
    <property type="project" value="InterPro"/>
</dbReference>
<dbReference type="SUPFAM" id="SSF46894">
    <property type="entry name" value="C-terminal effector domain of the bipartite response regulators"/>
    <property type="match status" value="1"/>
</dbReference>
<dbReference type="SMART" id="SM00421">
    <property type="entry name" value="HTH_LUXR"/>
    <property type="match status" value="1"/>
</dbReference>
<dbReference type="InterPro" id="IPR016032">
    <property type="entry name" value="Sig_transdc_resp-reg_C-effctor"/>
</dbReference>
<dbReference type="PROSITE" id="PS50043">
    <property type="entry name" value="HTH_LUXR_2"/>
    <property type="match status" value="1"/>
</dbReference>
<reference evidence="6 7" key="1">
    <citation type="submission" date="2020-10" db="EMBL/GenBank/DDBJ databases">
        <title>Connecting structure to function with the recovery of over 1000 high-quality activated sludge metagenome-assembled genomes encoding full-length rRNA genes using long-read sequencing.</title>
        <authorList>
            <person name="Singleton C.M."/>
            <person name="Petriglieri F."/>
            <person name="Kristensen J.M."/>
            <person name="Kirkegaard R.H."/>
            <person name="Michaelsen T.Y."/>
            <person name="Andersen M.H."/>
            <person name="Karst S.M."/>
            <person name="Dueholm M.S."/>
            <person name="Nielsen P.H."/>
            <person name="Albertsen M."/>
        </authorList>
    </citation>
    <scope>NUCLEOTIDE SEQUENCE [LARGE SCALE GENOMIC DNA]</scope>
    <source>
        <strain evidence="6">Ribe_18-Q3-R11-54_MAXAC.273</strain>
    </source>
</reference>
<dbReference type="InterPro" id="IPR011006">
    <property type="entry name" value="CheY-like_superfamily"/>
</dbReference>
<feature type="domain" description="HTH luxR-type" evidence="4">
    <location>
        <begin position="163"/>
        <end position="222"/>
    </location>
</feature>
<dbReference type="CDD" id="cd17535">
    <property type="entry name" value="REC_NarL-like"/>
    <property type="match status" value="1"/>
</dbReference>
<dbReference type="CDD" id="cd06170">
    <property type="entry name" value="LuxR_C_like"/>
    <property type="match status" value="1"/>
</dbReference>
<organism evidence="6 7">
    <name type="scientific">Candidatus Opimibacter skivensis</name>
    <dbReference type="NCBI Taxonomy" id="2982028"/>
    <lineage>
        <taxon>Bacteria</taxon>
        <taxon>Pseudomonadati</taxon>
        <taxon>Bacteroidota</taxon>
        <taxon>Saprospiria</taxon>
        <taxon>Saprospirales</taxon>
        <taxon>Saprospiraceae</taxon>
        <taxon>Candidatus Opimibacter</taxon>
    </lineage>
</organism>
<evidence type="ECO:0000256" key="3">
    <source>
        <dbReference type="PROSITE-ProRule" id="PRU00169"/>
    </source>
</evidence>
<dbReference type="GO" id="GO:0003677">
    <property type="term" value="F:DNA binding"/>
    <property type="evidence" value="ECO:0007669"/>
    <property type="project" value="UniProtKB-KW"/>
</dbReference>
<name>A0A9D7XQW7_9BACT</name>
<gene>
    <name evidence="6" type="ORF">IPP15_19660</name>
</gene>
<keyword evidence="1 3" id="KW-0597">Phosphoprotein</keyword>
<protein>
    <submittedName>
        <fullName evidence="6">Response regulator transcription factor</fullName>
    </submittedName>
</protein>
<dbReference type="SUPFAM" id="SSF52172">
    <property type="entry name" value="CheY-like"/>
    <property type="match status" value="1"/>
</dbReference>
<evidence type="ECO:0000256" key="2">
    <source>
        <dbReference type="ARBA" id="ARBA00023125"/>
    </source>
</evidence>
<dbReference type="GO" id="GO:0000160">
    <property type="term" value="P:phosphorelay signal transduction system"/>
    <property type="evidence" value="ECO:0007669"/>
    <property type="project" value="InterPro"/>
</dbReference>
<dbReference type="EMBL" id="JADKGY010000029">
    <property type="protein sequence ID" value="MBK9984550.1"/>
    <property type="molecule type" value="Genomic_DNA"/>
</dbReference>
<dbReference type="InterPro" id="IPR058245">
    <property type="entry name" value="NreC/VraR/RcsB-like_REC"/>
</dbReference>
<accession>A0A9D7XQW7</accession>
<keyword evidence="2" id="KW-0238">DNA-binding</keyword>
<dbReference type="PROSITE" id="PS50110">
    <property type="entry name" value="RESPONSE_REGULATORY"/>
    <property type="match status" value="1"/>
</dbReference>
<dbReference type="InterPro" id="IPR000792">
    <property type="entry name" value="Tscrpt_reg_LuxR_C"/>
</dbReference>
<comment type="caution">
    <text evidence="6">The sequence shown here is derived from an EMBL/GenBank/DDBJ whole genome shotgun (WGS) entry which is preliminary data.</text>
</comment>
<dbReference type="Proteomes" id="UP000808337">
    <property type="component" value="Unassembled WGS sequence"/>
</dbReference>
<dbReference type="Gene3D" id="3.40.50.2300">
    <property type="match status" value="1"/>
</dbReference>
<sequence length="224" mass="25106">MLPEFRKYSLFIADDHTLFVDALVLALQHQTSFPVDIFGTAQNGEDLLSKLQSICPDILLLDLNMPVLSGLEVIPTLKNDYPDLQIIIVTKYSDPKFVKECLHIHKVSGYILKSSSFQELIDGIVSVSKGQLYISKNLQLYPKDVADADLPSLFEEAFLVKYHLTRREVEILGLISQAKSSSEIAENLFISPQTVGAHRKNIMRKLNITTTAGLVRFAIQNQMG</sequence>
<evidence type="ECO:0000259" key="4">
    <source>
        <dbReference type="PROSITE" id="PS50043"/>
    </source>
</evidence>
<dbReference type="AlphaFoldDB" id="A0A9D7XQW7"/>
<feature type="domain" description="Response regulatory" evidence="5">
    <location>
        <begin position="9"/>
        <end position="128"/>
    </location>
</feature>
<feature type="modified residue" description="4-aspartylphosphate" evidence="3">
    <location>
        <position position="62"/>
    </location>
</feature>
<evidence type="ECO:0000313" key="6">
    <source>
        <dbReference type="EMBL" id="MBK9984550.1"/>
    </source>
</evidence>
<dbReference type="PRINTS" id="PR00038">
    <property type="entry name" value="HTHLUXR"/>
</dbReference>
<dbReference type="Pfam" id="PF00072">
    <property type="entry name" value="Response_reg"/>
    <property type="match status" value="1"/>
</dbReference>
<dbReference type="Pfam" id="PF00196">
    <property type="entry name" value="GerE"/>
    <property type="match status" value="1"/>
</dbReference>
<evidence type="ECO:0000313" key="7">
    <source>
        <dbReference type="Proteomes" id="UP000808337"/>
    </source>
</evidence>
<dbReference type="InterPro" id="IPR001789">
    <property type="entry name" value="Sig_transdc_resp-reg_receiver"/>
</dbReference>
<proteinExistence type="predicted"/>
<evidence type="ECO:0000256" key="1">
    <source>
        <dbReference type="ARBA" id="ARBA00022553"/>
    </source>
</evidence>
<dbReference type="SMART" id="SM00448">
    <property type="entry name" value="REC"/>
    <property type="match status" value="1"/>
</dbReference>